<evidence type="ECO:0000313" key="10">
    <source>
        <dbReference type="EMBL" id="SZX74779.1"/>
    </source>
</evidence>
<feature type="transmembrane region" description="Helical" evidence="8">
    <location>
        <begin position="417"/>
        <end position="435"/>
    </location>
</feature>
<keyword evidence="3" id="KW-0808">Transferase</keyword>
<dbReference type="EMBL" id="FNXT01001221">
    <property type="protein sequence ID" value="SZX74779.1"/>
    <property type="molecule type" value="Genomic_DNA"/>
</dbReference>
<evidence type="ECO:0000256" key="6">
    <source>
        <dbReference type="ARBA" id="ARBA00023136"/>
    </source>
</evidence>
<reference evidence="10 11" key="1">
    <citation type="submission" date="2016-10" db="EMBL/GenBank/DDBJ databases">
        <authorList>
            <person name="Cai Z."/>
        </authorList>
    </citation>
    <scope>NUCLEOTIDE SEQUENCE [LARGE SCALE GENOMIC DNA]</scope>
</reference>
<feature type="transmembrane region" description="Helical" evidence="8">
    <location>
        <begin position="156"/>
        <end position="175"/>
    </location>
</feature>
<accession>A0A383WCH3</accession>
<keyword evidence="6 8" id="KW-0472">Membrane</keyword>
<dbReference type="GO" id="GO:0016407">
    <property type="term" value="F:acetyltransferase activity"/>
    <property type="evidence" value="ECO:0007669"/>
    <property type="project" value="TreeGrafter"/>
</dbReference>
<dbReference type="InterPro" id="IPR012419">
    <property type="entry name" value="Cas1_AcylTrans_dom"/>
</dbReference>
<dbReference type="AlphaFoldDB" id="A0A383WCH3"/>
<keyword evidence="5 8" id="KW-1133">Transmembrane helix</keyword>
<evidence type="ECO:0000256" key="2">
    <source>
        <dbReference type="ARBA" id="ARBA00010666"/>
    </source>
</evidence>
<dbReference type="GO" id="GO:0009834">
    <property type="term" value="P:plant-type secondary cell wall biogenesis"/>
    <property type="evidence" value="ECO:0007669"/>
    <property type="project" value="TreeGrafter"/>
</dbReference>
<dbReference type="GO" id="GO:0016020">
    <property type="term" value="C:membrane"/>
    <property type="evidence" value="ECO:0007669"/>
    <property type="project" value="UniProtKB-SubCell"/>
</dbReference>
<proteinExistence type="inferred from homology"/>
<feature type="transmembrane region" description="Helical" evidence="8">
    <location>
        <begin position="385"/>
        <end position="405"/>
    </location>
</feature>
<evidence type="ECO:0000256" key="1">
    <source>
        <dbReference type="ARBA" id="ARBA00004141"/>
    </source>
</evidence>
<sequence length="554" mass="64221">MPAATEAAPDGGAAGGGSFVLLSVGQVSFIVGYLWAIGLYTYSIVLHRRKPLQVTLSKAHLSDPDIESKAHQALETTSLVNGDKSSNGASKPTGVLQDFWSTPLVRCMLMDRQAIMDCGDTLLHMVEFGSILVWFFMCDRTDLFWQAEKWYNRDMFWFLFLCLTLVALGSSLQPVRTPLLLNRPQTEEWKGWMQVLFLLYHYFEARELYNAIRIFIAGYVWMTGFGNFSYYYRTGDFSIGRFCQMMWRLNFLVIFCCIVLQNSYMLYYICPMHTIFTVFVYACLGIAPQLNKSPVWMWTKIGLSLGAIFVLWDMKPVFYALWGPFDWLVGYTDPRKPGPDRLHEWYFRSGLDRYIWIWGMVCAYIHPTCMKLLNMIEELPAFRQLTVRALVLSVTALLGWVYYVHIYSLPKLEYNKVHPYTSWIPLTLWCVVRNITPKLRTYSARLYGWLGCITLETYLCQFHIWLHSDIADGQPKYLLSLLPGYPMLNFALVTGLYVFVSNRLFHLTNELKDRIVPHDDNRCLARNIIQMLLLGAFVFGIGWVLERTVVLHMV</sequence>
<dbReference type="GO" id="GO:0005794">
    <property type="term" value="C:Golgi apparatus"/>
    <property type="evidence" value="ECO:0007669"/>
    <property type="project" value="TreeGrafter"/>
</dbReference>
<dbReference type="GO" id="GO:0010411">
    <property type="term" value="P:xyloglucan metabolic process"/>
    <property type="evidence" value="ECO:0007669"/>
    <property type="project" value="TreeGrafter"/>
</dbReference>
<keyword evidence="4 8" id="KW-0812">Transmembrane</keyword>
<dbReference type="PANTHER" id="PTHR13533:SF1">
    <property type="entry name" value="N-ACETYLNEURAMINATE 9-O-ACETYLTRANSFERASE"/>
    <property type="match status" value="1"/>
</dbReference>
<feature type="transmembrane region" description="Helical" evidence="8">
    <location>
        <begin position="209"/>
        <end position="228"/>
    </location>
</feature>
<feature type="domain" description="Cas1p 10 TM acyl transferase" evidence="9">
    <location>
        <begin position="116"/>
        <end position="524"/>
    </location>
</feature>
<evidence type="ECO:0000256" key="3">
    <source>
        <dbReference type="ARBA" id="ARBA00022679"/>
    </source>
</evidence>
<protein>
    <recommendedName>
        <fullName evidence="9">Cas1p 10 TM acyl transferase domain-containing protein</fullName>
    </recommendedName>
</protein>
<keyword evidence="7" id="KW-0325">Glycoprotein</keyword>
<keyword evidence="11" id="KW-1185">Reference proteome</keyword>
<dbReference type="Pfam" id="PF07779">
    <property type="entry name" value="Cas1_AcylT"/>
    <property type="match status" value="1"/>
</dbReference>
<feature type="transmembrane region" description="Helical" evidence="8">
    <location>
        <begin position="447"/>
        <end position="466"/>
    </location>
</feature>
<feature type="transmembrane region" description="Helical" evidence="8">
    <location>
        <begin position="20"/>
        <end position="42"/>
    </location>
</feature>
<feature type="transmembrane region" description="Helical" evidence="8">
    <location>
        <begin position="273"/>
        <end position="290"/>
    </location>
</feature>
<name>A0A383WCH3_TETOB</name>
<feature type="transmembrane region" description="Helical" evidence="8">
    <location>
        <begin position="249"/>
        <end position="267"/>
    </location>
</feature>
<comment type="subcellular location">
    <subcellularLocation>
        <location evidence="1">Membrane</location>
        <topology evidence="1">Multi-pass membrane protein</topology>
    </subcellularLocation>
</comment>
<feature type="transmembrane region" description="Helical" evidence="8">
    <location>
        <begin position="302"/>
        <end position="322"/>
    </location>
</feature>
<dbReference type="GO" id="GO:0045492">
    <property type="term" value="P:xylan biosynthetic process"/>
    <property type="evidence" value="ECO:0007669"/>
    <property type="project" value="TreeGrafter"/>
</dbReference>
<feature type="transmembrane region" description="Helical" evidence="8">
    <location>
        <begin position="355"/>
        <end position="373"/>
    </location>
</feature>
<evidence type="ECO:0000256" key="7">
    <source>
        <dbReference type="ARBA" id="ARBA00023180"/>
    </source>
</evidence>
<dbReference type="PANTHER" id="PTHR13533">
    <property type="entry name" value="N-ACETYLNEURAMINATE 9-O-ACETYLTRANSFERASE"/>
    <property type="match status" value="1"/>
</dbReference>
<comment type="similarity">
    <text evidence="2">Belongs to the PC-esterase family. CASD1 subfamily.</text>
</comment>
<evidence type="ECO:0000259" key="9">
    <source>
        <dbReference type="Pfam" id="PF07779"/>
    </source>
</evidence>
<organism evidence="10 11">
    <name type="scientific">Tetradesmus obliquus</name>
    <name type="common">Green alga</name>
    <name type="synonym">Acutodesmus obliquus</name>
    <dbReference type="NCBI Taxonomy" id="3088"/>
    <lineage>
        <taxon>Eukaryota</taxon>
        <taxon>Viridiplantae</taxon>
        <taxon>Chlorophyta</taxon>
        <taxon>core chlorophytes</taxon>
        <taxon>Chlorophyceae</taxon>
        <taxon>CS clade</taxon>
        <taxon>Sphaeropleales</taxon>
        <taxon>Scenedesmaceae</taxon>
        <taxon>Tetradesmus</taxon>
    </lineage>
</organism>
<evidence type="ECO:0000256" key="8">
    <source>
        <dbReference type="SAM" id="Phobius"/>
    </source>
</evidence>
<gene>
    <name evidence="10" type="ORF">BQ4739_LOCUS15097</name>
</gene>
<evidence type="ECO:0000256" key="5">
    <source>
        <dbReference type="ARBA" id="ARBA00022989"/>
    </source>
</evidence>
<evidence type="ECO:0000256" key="4">
    <source>
        <dbReference type="ARBA" id="ARBA00022692"/>
    </source>
</evidence>
<dbReference type="Proteomes" id="UP000256970">
    <property type="component" value="Unassembled WGS sequence"/>
</dbReference>
<feature type="transmembrane region" description="Helical" evidence="8">
    <location>
        <begin position="486"/>
        <end position="505"/>
    </location>
</feature>
<feature type="transmembrane region" description="Helical" evidence="8">
    <location>
        <begin position="525"/>
        <end position="545"/>
    </location>
</feature>
<evidence type="ECO:0000313" key="11">
    <source>
        <dbReference type="Proteomes" id="UP000256970"/>
    </source>
</evidence>